<dbReference type="Proteomes" id="UP000032266">
    <property type="component" value="Chromosome"/>
</dbReference>
<accession>A0A0C5VFZ0</accession>
<dbReference type="KEGG" id="gsn:YC6258_00241"/>
<evidence type="ECO:0000313" key="2">
    <source>
        <dbReference type="Proteomes" id="UP000032266"/>
    </source>
</evidence>
<keyword evidence="2" id="KW-1185">Reference proteome</keyword>
<evidence type="ECO:0000313" key="1">
    <source>
        <dbReference type="EMBL" id="AJQ92293.1"/>
    </source>
</evidence>
<organism evidence="1 2">
    <name type="scientific">Gynuella sunshinyii YC6258</name>
    <dbReference type="NCBI Taxonomy" id="1445510"/>
    <lineage>
        <taxon>Bacteria</taxon>
        <taxon>Pseudomonadati</taxon>
        <taxon>Pseudomonadota</taxon>
        <taxon>Gammaproteobacteria</taxon>
        <taxon>Oceanospirillales</taxon>
        <taxon>Saccharospirillaceae</taxon>
        <taxon>Gynuella</taxon>
    </lineage>
</organism>
<evidence type="ECO:0008006" key="3">
    <source>
        <dbReference type="Google" id="ProtNLM"/>
    </source>
</evidence>
<dbReference type="RefSeq" id="WP_044615398.1">
    <property type="nucleotide sequence ID" value="NZ_CP007142.1"/>
</dbReference>
<sequence>MKDQRSSSQVIFGFLPNQTVDLKGKVWKVKNWRAPIRLAAVDTESLRHAILQTSYEWERNETDRNGFLSHLRKGGLLEAYALDVQNGVDVEPFPNQWVCRKCRIFHENYEDICSCGNRTKAQIPFVAYHTCGELKPIQIPKCPTHRRTRVEMPRVASLNEIAFSCPDCTWRTEGMRFFRCSCGENMKFNIHRAAKVYTPSNIVIVNPPVNNARDKLRAAGGGERAISWFIDGMKERSVDEVPPTRSSIKEMLITQGIPVEKADIMTAYLPEQAGEDLTELKGPNKKTIEEQATTIGLASLDSRLMLQDLQKNGSDTDFLKEMYSQRYPEAMGRTGILAVDLFEKFPIFTGHFAYTRGSFTPGEATLCPFPHHDRKQYKVTPVYGDLAETESLLIRLDPQKILKWLSLNGIEAVSSAETPKDCYKEILHLLCGEQGELVRNTLHKLIHSFSHRFIRTLAVYAGIDRNGLGEIILETALSFVIYSVPRGDFVLGGMHAVFERELDKLLGSVADWEHRCALDPGCSNAQGACMACLHIGEPSCAHFNRNLSRKTLFGPRGYLSVISRANDDRR</sequence>
<dbReference type="AlphaFoldDB" id="A0A0C5VFZ0"/>
<dbReference type="HOGENOM" id="CLU_027777_0_0_6"/>
<dbReference type="STRING" id="1445510.YC6258_00241"/>
<dbReference type="PATRIC" id="fig|1445510.3.peg.234"/>
<name>A0A0C5VFZ0_9GAMM</name>
<dbReference type="OrthoDB" id="9134227at2"/>
<gene>
    <name evidence="1" type="ORF">YC6258_00241</name>
</gene>
<proteinExistence type="predicted"/>
<reference evidence="1 2" key="1">
    <citation type="submission" date="2014-01" db="EMBL/GenBank/DDBJ databases">
        <title>Full genme sequencing of cellulolytic bacterium Gynuella sunshinyii YC6258T gen. nov., sp. nov.</title>
        <authorList>
            <person name="Khan H."/>
            <person name="Chung E.J."/>
            <person name="Chung Y.R."/>
        </authorList>
    </citation>
    <scope>NUCLEOTIDE SEQUENCE [LARGE SCALE GENOMIC DNA]</scope>
    <source>
        <strain evidence="1 2">YC6258</strain>
    </source>
</reference>
<protein>
    <recommendedName>
        <fullName evidence="3">DUF1998 domain-containing protein</fullName>
    </recommendedName>
</protein>
<dbReference type="EMBL" id="CP007142">
    <property type="protein sequence ID" value="AJQ92293.1"/>
    <property type="molecule type" value="Genomic_DNA"/>
</dbReference>